<dbReference type="InterPro" id="IPR036388">
    <property type="entry name" value="WH-like_DNA-bd_sf"/>
</dbReference>
<keyword evidence="1" id="KW-0597">Phosphoprotein</keyword>
<sequence length="235" mass="25424">MLAEPEGVAAAIALQIETYGYRVTRYAVADGLPASPVFGPEAVIIEARGQSGSLMARVRAGMGLPGGPAVVVIDQGLEPVDRILVLEAGADDCILWPCSPRELVARLHAIARRRRPFSEPEGAVTSVLTGDMLAFGPWTIDRAQRRLIRPGASTEILPVAEFAVLDQLLRQPRKIVSREALLEATAPGDAPETRNLRAIDIQVSRLRKRLEIDGDELIRTVRGRGYMLLPPVTPG</sequence>
<dbReference type="SUPFAM" id="SSF52172">
    <property type="entry name" value="CheY-like"/>
    <property type="match status" value="1"/>
</dbReference>
<dbReference type="PANTHER" id="PTHR48111">
    <property type="entry name" value="REGULATOR OF RPOS"/>
    <property type="match status" value="1"/>
</dbReference>
<evidence type="ECO:0000256" key="6">
    <source>
        <dbReference type="PROSITE-ProRule" id="PRU01091"/>
    </source>
</evidence>
<dbReference type="AlphaFoldDB" id="A0A838LBD3"/>
<dbReference type="InterPro" id="IPR011006">
    <property type="entry name" value="CheY-like_superfamily"/>
</dbReference>
<evidence type="ECO:0000256" key="5">
    <source>
        <dbReference type="ARBA" id="ARBA00023163"/>
    </source>
</evidence>
<dbReference type="GO" id="GO:0032993">
    <property type="term" value="C:protein-DNA complex"/>
    <property type="evidence" value="ECO:0007669"/>
    <property type="project" value="TreeGrafter"/>
</dbReference>
<dbReference type="Proteomes" id="UP000570166">
    <property type="component" value="Unassembled WGS sequence"/>
</dbReference>
<evidence type="ECO:0000313" key="9">
    <source>
        <dbReference type="Proteomes" id="UP000570166"/>
    </source>
</evidence>
<keyword evidence="3" id="KW-0805">Transcription regulation</keyword>
<name>A0A838LBD3_9SPHN</name>
<organism evidence="8 9">
    <name type="scientific">Sphingomonas chungangi</name>
    <dbReference type="NCBI Taxonomy" id="2683589"/>
    <lineage>
        <taxon>Bacteria</taxon>
        <taxon>Pseudomonadati</taxon>
        <taxon>Pseudomonadota</taxon>
        <taxon>Alphaproteobacteria</taxon>
        <taxon>Sphingomonadales</taxon>
        <taxon>Sphingomonadaceae</taxon>
        <taxon>Sphingomonas</taxon>
    </lineage>
</organism>
<dbReference type="InterPro" id="IPR016032">
    <property type="entry name" value="Sig_transdc_resp-reg_C-effctor"/>
</dbReference>
<dbReference type="PROSITE" id="PS51755">
    <property type="entry name" value="OMPR_PHOB"/>
    <property type="match status" value="1"/>
</dbReference>
<keyword evidence="4 6" id="KW-0238">DNA-binding</keyword>
<protein>
    <submittedName>
        <fullName evidence="8">Response regulator transcription factor</fullName>
    </submittedName>
</protein>
<dbReference type="PANTHER" id="PTHR48111:SF4">
    <property type="entry name" value="DNA-BINDING DUAL TRANSCRIPTIONAL REGULATOR OMPR"/>
    <property type="match status" value="1"/>
</dbReference>
<dbReference type="EMBL" id="JACEIB010000026">
    <property type="protein sequence ID" value="MBA2935899.1"/>
    <property type="molecule type" value="Genomic_DNA"/>
</dbReference>
<keyword evidence="2" id="KW-0902">Two-component regulatory system</keyword>
<dbReference type="InterPro" id="IPR039420">
    <property type="entry name" value="WalR-like"/>
</dbReference>
<evidence type="ECO:0000256" key="2">
    <source>
        <dbReference type="ARBA" id="ARBA00023012"/>
    </source>
</evidence>
<comment type="caution">
    <text evidence="8">The sequence shown here is derived from an EMBL/GenBank/DDBJ whole genome shotgun (WGS) entry which is preliminary data.</text>
</comment>
<proteinExistence type="predicted"/>
<evidence type="ECO:0000256" key="4">
    <source>
        <dbReference type="ARBA" id="ARBA00023125"/>
    </source>
</evidence>
<feature type="DNA-binding region" description="OmpR/PhoB-type" evidence="6">
    <location>
        <begin position="130"/>
        <end position="230"/>
    </location>
</feature>
<gene>
    <name evidence="8" type="ORF">HZF05_17605</name>
</gene>
<evidence type="ECO:0000313" key="8">
    <source>
        <dbReference type="EMBL" id="MBA2935899.1"/>
    </source>
</evidence>
<dbReference type="GO" id="GO:0000976">
    <property type="term" value="F:transcription cis-regulatory region binding"/>
    <property type="evidence" value="ECO:0007669"/>
    <property type="project" value="TreeGrafter"/>
</dbReference>
<evidence type="ECO:0000256" key="1">
    <source>
        <dbReference type="ARBA" id="ARBA00022553"/>
    </source>
</evidence>
<dbReference type="SMART" id="SM00862">
    <property type="entry name" value="Trans_reg_C"/>
    <property type="match status" value="1"/>
</dbReference>
<dbReference type="GO" id="GO:0000156">
    <property type="term" value="F:phosphorelay response regulator activity"/>
    <property type="evidence" value="ECO:0007669"/>
    <property type="project" value="TreeGrafter"/>
</dbReference>
<dbReference type="Pfam" id="PF00486">
    <property type="entry name" value="Trans_reg_C"/>
    <property type="match status" value="1"/>
</dbReference>
<keyword evidence="5" id="KW-0804">Transcription</keyword>
<keyword evidence="9" id="KW-1185">Reference proteome</keyword>
<reference evidence="8 9" key="1">
    <citation type="submission" date="2020-07" db="EMBL/GenBank/DDBJ databases">
        <authorList>
            <person name="Sun Q."/>
        </authorList>
    </citation>
    <scope>NUCLEOTIDE SEQUENCE [LARGE SCALE GENOMIC DNA]</scope>
    <source>
        <strain evidence="8 9">CGMCC 1.13654</strain>
    </source>
</reference>
<evidence type="ECO:0000256" key="3">
    <source>
        <dbReference type="ARBA" id="ARBA00023015"/>
    </source>
</evidence>
<dbReference type="GO" id="GO:0005829">
    <property type="term" value="C:cytosol"/>
    <property type="evidence" value="ECO:0007669"/>
    <property type="project" value="TreeGrafter"/>
</dbReference>
<accession>A0A838LBD3</accession>
<dbReference type="GO" id="GO:0006355">
    <property type="term" value="P:regulation of DNA-templated transcription"/>
    <property type="evidence" value="ECO:0007669"/>
    <property type="project" value="InterPro"/>
</dbReference>
<evidence type="ECO:0000259" key="7">
    <source>
        <dbReference type="PROSITE" id="PS51755"/>
    </source>
</evidence>
<dbReference type="InterPro" id="IPR001867">
    <property type="entry name" value="OmpR/PhoB-type_DNA-bd"/>
</dbReference>
<dbReference type="Gene3D" id="1.10.10.10">
    <property type="entry name" value="Winged helix-like DNA-binding domain superfamily/Winged helix DNA-binding domain"/>
    <property type="match status" value="1"/>
</dbReference>
<dbReference type="CDD" id="cd00383">
    <property type="entry name" value="trans_reg_C"/>
    <property type="match status" value="1"/>
</dbReference>
<dbReference type="SUPFAM" id="SSF46894">
    <property type="entry name" value="C-terminal effector domain of the bipartite response regulators"/>
    <property type="match status" value="1"/>
</dbReference>
<feature type="domain" description="OmpR/PhoB-type" evidence="7">
    <location>
        <begin position="130"/>
        <end position="230"/>
    </location>
</feature>
<dbReference type="Gene3D" id="6.10.250.690">
    <property type="match status" value="1"/>
</dbReference>